<proteinExistence type="predicted"/>
<accession>A0A5P2G4X2</accession>
<gene>
    <name evidence="3" type="ORF">E0W69_009460</name>
</gene>
<sequence>MGAQNIIDLGFDVDKLDNQKRKILSDLKEVFTDVAKMSDTRIELKFADSSLEIKKTIQKLKGDYDAVNTSVNKFNSNILAQADAANKAAEANNQNAEALQRVKAAMDSVNNTKSTGQNTSNSSGSDNSSTDQNTTSTQQNTSAKQENITVTITSTAANKENAQSAYESAQAFRAGMDEVVYNVGAYQQLQRQLTAVREEIKQVSAIQASSGEELANKRDRVAELTVKEKELQATMRTTSQLINAQIKDNVAAEGSYDQLQAVLLQMDRTFKQLSKTERESETGTTILKNMQSVDEELKKIDASMGVYRRNVGNYASAVSGAFGQTFARTVHAGSEALMGMSRGVNALAIDLPNLIQEFMEMSNAQKQAKASGGEYLTTMQLLKAAFNPWTIVLQLGIMLLVKHGAELWNWATGAEEAKKKAEELKKAQEELNSAYKGSMETSAQSIAKLKELATTAANTNLQMSTRLAAVKAMKQEYPALLKNYSDEDLLSQQFTKTLKGLVEQLWAAAKARALGAKIEVLAKQDLDNIDKGSVALSKLWKARDDYNKSAANSRNIQKSLTADNNTIQAYRDVELRDLKNLKKAEQEWNDAKMKGANNQIQANKLLNDQQIELAKAGDAATDAVTTGGGKTGKTKDTSSEYNKDIEAQRAANEKKLQLQAEYYKSISDLEIANIDTRKTALDKWNDIEKKIITNNQKYKLSEKKLSDGEIQKINQEAVTALWKQDNAYAKAGLQVWTSYLANRQRVLTELNKLQAELTTSINNSPVEGNTMPTRSGILKTEQSNYEERIRALESFSISRNLKLETMYKNGQITQEEYQKRSLENTKLDIQEQLDATSALYKNLVDKDAVKGNEQYIDDLIDKIHKLQLELKKLKASQGNGEDFVKIANALSKVATATEWVTDKLSTINGIKYDNQITEIENLEAAQQKRYEKEVTQINNSTLSETDKANKLKILESERQAQSEENDRKQKKAEVEKAKFDKAMSIANIVTNTAAAIMKTFAELGWPAGIPGAALITATSAVQLAKVIATKIPEYAEGTDNHPGGPAIVGEGKNKELVQMPGGKSFIADKPMMMNLPKSTKVLPLDEKVFSLYANNASDYLSNGVISMTERSQAMDQAQNWNIAKWQVKQMEKMYGRNNQNIINRVSTKVDFGWMSYVNSKVFGKNKRA</sequence>
<keyword evidence="4" id="KW-1185">Reference proteome</keyword>
<evidence type="ECO:0000256" key="2">
    <source>
        <dbReference type="SAM" id="MobiDB-lite"/>
    </source>
</evidence>
<name>A0A5P2G4X2_9BACT</name>
<dbReference type="AlphaFoldDB" id="A0A5P2G4X2"/>
<feature type="coiled-coil region" evidence="1">
    <location>
        <begin position="186"/>
        <end position="234"/>
    </location>
</feature>
<protein>
    <submittedName>
        <fullName evidence="3">Uncharacterized protein</fullName>
    </submittedName>
</protein>
<feature type="coiled-coil region" evidence="1">
    <location>
        <begin position="951"/>
        <end position="980"/>
    </location>
</feature>
<dbReference type="EMBL" id="CP044016">
    <property type="protein sequence ID" value="QES88872.1"/>
    <property type="molecule type" value="Genomic_DNA"/>
</dbReference>
<dbReference type="RefSeq" id="WP_131329820.1">
    <property type="nucleotide sequence ID" value="NZ_CP044016.1"/>
</dbReference>
<reference evidence="3 4" key="1">
    <citation type="submission" date="2019-09" db="EMBL/GenBank/DDBJ databases">
        <title>Complete genome sequence of Arachidicoccus sp. B3-10 isolated from apple orchard soil.</title>
        <authorList>
            <person name="Kim H.S."/>
            <person name="Han K.-I."/>
            <person name="Suh M.K."/>
            <person name="Lee K.C."/>
            <person name="Eom M.K."/>
            <person name="Kim J.-S."/>
            <person name="Kang S.W."/>
            <person name="Sin Y."/>
            <person name="Lee J.-S."/>
        </authorList>
    </citation>
    <scope>NUCLEOTIDE SEQUENCE [LARGE SCALE GENOMIC DNA]</scope>
    <source>
        <strain evidence="3 4">B3-10</strain>
    </source>
</reference>
<feature type="region of interest" description="Disordered" evidence="2">
    <location>
        <begin position="110"/>
        <end position="147"/>
    </location>
</feature>
<feature type="compositionally biased region" description="Low complexity" evidence="2">
    <location>
        <begin position="110"/>
        <end position="142"/>
    </location>
</feature>
<dbReference type="Proteomes" id="UP000292424">
    <property type="component" value="Chromosome"/>
</dbReference>
<feature type="coiled-coil region" evidence="1">
    <location>
        <begin position="79"/>
        <end position="108"/>
    </location>
</feature>
<evidence type="ECO:0000313" key="4">
    <source>
        <dbReference type="Proteomes" id="UP000292424"/>
    </source>
</evidence>
<evidence type="ECO:0000313" key="3">
    <source>
        <dbReference type="EMBL" id="QES88872.1"/>
    </source>
</evidence>
<organism evidence="3 4">
    <name type="scientific">Rhizosphaericola mali</name>
    <dbReference type="NCBI Taxonomy" id="2545455"/>
    <lineage>
        <taxon>Bacteria</taxon>
        <taxon>Pseudomonadati</taxon>
        <taxon>Bacteroidota</taxon>
        <taxon>Chitinophagia</taxon>
        <taxon>Chitinophagales</taxon>
        <taxon>Chitinophagaceae</taxon>
        <taxon>Rhizosphaericola</taxon>
    </lineage>
</organism>
<evidence type="ECO:0000256" key="1">
    <source>
        <dbReference type="SAM" id="Coils"/>
    </source>
</evidence>
<dbReference type="OrthoDB" id="1050541at2"/>
<dbReference type="KEGG" id="arac:E0W69_009460"/>
<keyword evidence="1" id="KW-0175">Coiled coil</keyword>